<evidence type="ECO:0000313" key="1">
    <source>
        <dbReference type="EMBL" id="CAH1399102.1"/>
    </source>
</evidence>
<sequence>MDSFNLIYSTCILHICMFLSSGNSLFPPYQSLTARPRGAMTLASEEFGRPLERNVAKCQGGRALADSSIIGINSLPIRRNYSLRVSTSAGEMWSFPPPELGAFRIVFCRLSYCRCGCGQE</sequence>
<organism evidence="1 2">
    <name type="scientific">Nezara viridula</name>
    <name type="common">Southern green stink bug</name>
    <name type="synonym">Cimex viridulus</name>
    <dbReference type="NCBI Taxonomy" id="85310"/>
    <lineage>
        <taxon>Eukaryota</taxon>
        <taxon>Metazoa</taxon>
        <taxon>Ecdysozoa</taxon>
        <taxon>Arthropoda</taxon>
        <taxon>Hexapoda</taxon>
        <taxon>Insecta</taxon>
        <taxon>Pterygota</taxon>
        <taxon>Neoptera</taxon>
        <taxon>Paraneoptera</taxon>
        <taxon>Hemiptera</taxon>
        <taxon>Heteroptera</taxon>
        <taxon>Panheteroptera</taxon>
        <taxon>Pentatomomorpha</taxon>
        <taxon>Pentatomoidea</taxon>
        <taxon>Pentatomidae</taxon>
        <taxon>Pentatominae</taxon>
        <taxon>Nezara</taxon>
    </lineage>
</organism>
<name>A0A9P0MQL5_NEZVI</name>
<evidence type="ECO:0000313" key="2">
    <source>
        <dbReference type="Proteomes" id="UP001152798"/>
    </source>
</evidence>
<dbReference type="AlphaFoldDB" id="A0A9P0MQL5"/>
<proteinExistence type="predicted"/>
<keyword evidence="2" id="KW-1185">Reference proteome</keyword>
<dbReference type="Proteomes" id="UP001152798">
    <property type="component" value="Chromosome 4"/>
</dbReference>
<gene>
    <name evidence="1" type="ORF">NEZAVI_LOCUS8626</name>
</gene>
<reference evidence="1" key="1">
    <citation type="submission" date="2022-01" db="EMBL/GenBank/DDBJ databases">
        <authorList>
            <person name="King R."/>
        </authorList>
    </citation>
    <scope>NUCLEOTIDE SEQUENCE</scope>
</reference>
<dbReference type="EMBL" id="OV725080">
    <property type="protein sequence ID" value="CAH1399102.1"/>
    <property type="molecule type" value="Genomic_DNA"/>
</dbReference>
<accession>A0A9P0MQL5</accession>
<dbReference type="OrthoDB" id="10503791at2759"/>
<protein>
    <submittedName>
        <fullName evidence="1">Uncharacterized protein</fullName>
    </submittedName>
</protein>